<dbReference type="PROSITE" id="PS51755">
    <property type="entry name" value="OMPR_PHOB"/>
    <property type="match status" value="1"/>
</dbReference>
<dbReference type="InterPro" id="IPR016032">
    <property type="entry name" value="Sig_transdc_resp-reg_C-effctor"/>
</dbReference>
<dbReference type="SMART" id="SM00862">
    <property type="entry name" value="Trans_reg_C"/>
    <property type="match status" value="1"/>
</dbReference>
<dbReference type="InterPro" id="IPR051677">
    <property type="entry name" value="AfsR-DnrI-RedD_regulator"/>
</dbReference>
<proteinExistence type="inferred from homology"/>
<accession>A0A8J3CFG5</accession>
<evidence type="ECO:0000256" key="1">
    <source>
        <dbReference type="ARBA" id="ARBA00005820"/>
    </source>
</evidence>
<reference evidence="7" key="1">
    <citation type="journal article" date="2014" name="Int. J. Syst. Evol. Microbiol.">
        <title>Complete genome sequence of Corynebacterium casei LMG S-19264T (=DSM 44701T), isolated from a smear-ripened cheese.</title>
        <authorList>
            <consortium name="US DOE Joint Genome Institute (JGI-PGF)"/>
            <person name="Walter F."/>
            <person name="Albersmeier A."/>
            <person name="Kalinowski J."/>
            <person name="Ruckert C."/>
        </authorList>
    </citation>
    <scope>NUCLEOTIDE SEQUENCE</scope>
    <source>
        <strain evidence="7">CGMCC 4.5737</strain>
    </source>
</reference>
<evidence type="ECO:0000313" key="8">
    <source>
        <dbReference type="Proteomes" id="UP000637578"/>
    </source>
</evidence>
<keyword evidence="8" id="KW-1185">Reference proteome</keyword>
<reference evidence="7" key="2">
    <citation type="submission" date="2020-09" db="EMBL/GenBank/DDBJ databases">
        <authorList>
            <person name="Sun Q."/>
            <person name="Zhou Y."/>
        </authorList>
    </citation>
    <scope>NUCLEOTIDE SEQUENCE</scope>
    <source>
        <strain evidence="7">CGMCC 4.5737</strain>
    </source>
</reference>
<dbReference type="Gene3D" id="1.25.40.10">
    <property type="entry name" value="Tetratricopeptide repeat domain"/>
    <property type="match status" value="1"/>
</dbReference>
<dbReference type="Pfam" id="PF03704">
    <property type="entry name" value="BTAD"/>
    <property type="match status" value="1"/>
</dbReference>
<dbReference type="RefSeq" id="WP_189058639.1">
    <property type="nucleotide sequence ID" value="NZ_BMMK01000014.1"/>
</dbReference>
<gene>
    <name evidence="7" type="ORF">GCM10012275_33360</name>
</gene>
<dbReference type="PANTHER" id="PTHR35807">
    <property type="entry name" value="TRANSCRIPTIONAL REGULATOR REDD-RELATED"/>
    <property type="match status" value="1"/>
</dbReference>
<keyword evidence="4" id="KW-0804">Transcription</keyword>
<protein>
    <recommendedName>
        <fullName evidence="6">OmpR/PhoB-type domain-containing protein</fullName>
    </recommendedName>
</protein>
<keyword evidence="2" id="KW-0805">Transcription regulation</keyword>
<comment type="caution">
    <text evidence="7">The sequence shown here is derived from an EMBL/GenBank/DDBJ whole genome shotgun (WGS) entry which is preliminary data.</text>
</comment>
<sequence length="298" mass="32829">MNWRFGVLGPLELRTPTEVRPISAPQQRRVLTTLLLNAGQLVGVPALLSALWEDEPPATGRKAVQVYVSQLRHLLADAPGVTITGSRQGYRLQIPPGSLDLYEFRDLVRRATTATIRPTDPAVTADLLRQALDLWRGTPAPDLGNTCRGQRLCAALEEERLTALEHRIDADLRAGRHRDLVPELMALVAEQPLRERLRGQLMLALHHSGRQADALAVFAEGKRQLADELGLDPGLELRELHTAILTGDLPSAPANTLATITATKQWPMRLPRKLPANLEPARLTLTPYQTVVCAACQR</sequence>
<evidence type="ECO:0000256" key="4">
    <source>
        <dbReference type="ARBA" id="ARBA00023163"/>
    </source>
</evidence>
<dbReference type="SMART" id="SM01043">
    <property type="entry name" value="BTAD"/>
    <property type="match status" value="1"/>
</dbReference>
<feature type="DNA-binding region" description="OmpR/PhoB-type" evidence="5">
    <location>
        <begin position="1"/>
        <end position="94"/>
    </location>
</feature>
<dbReference type="InterPro" id="IPR036388">
    <property type="entry name" value="WH-like_DNA-bd_sf"/>
</dbReference>
<dbReference type="CDD" id="cd15831">
    <property type="entry name" value="BTAD"/>
    <property type="match status" value="1"/>
</dbReference>
<dbReference type="AlphaFoldDB" id="A0A8J3CFG5"/>
<dbReference type="SUPFAM" id="SSF46894">
    <property type="entry name" value="C-terminal effector domain of the bipartite response regulators"/>
    <property type="match status" value="1"/>
</dbReference>
<evidence type="ECO:0000256" key="2">
    <source>
        <dbReference type="ARBA" id="ARBA00023015"/>
    </source>
</evidence>
<comment type="similarity">
    <text evidence="1">Belongs to the AfsR/DnrI/RedD regulatory family.</text>
</comment>
<dbReference type="SUPFAM" id="SSF48452">
    <property type="entry name" value="TPR-like"/>
    <property type="match status" value="1"/>
</dbReference>
<dbReference type="PANTHER" id="PTHR35807:SF1">
    <property type="entry name" value="TRANSCRIPTIONAL REGULATOR REDD"/>
    <property type="match status" value="1"/>
</dbReference>
<dbReference type="InterPro" id="IPR011990">
    <property type="entry name" value="TPR-like_helical_dom_sf"/>
</dbReference>
<dbReference type="Pfam" id="PF00486">
    <property type="entry name" value="Trans_reg_C"/>
    <property type="match status" value="1"/>
</dbReference>
<dbReference type="Gene3D" id="1.10.10.10">
    <property type="entry name" value="Winged helix-like DNA-binding domain superfamily/Winged helix DNA-binding domain"/>
    <property type="match status" value="1"/>
</dbReference>
<dbReference type="InterPro" id="IPR001867">
    <property type="entry name" value="OmpR/PhoB-type_DNA-bd"/>
</dbReference>
<evidence type="ECO:0000256" key="3">
    <source>
        <dbReference type="ARBA" id="ARBA00023125"/>
    </source>
</evidence>
<evidence type="ECO:0000259" key="6">
    <source>
        <dbReference type="PROSITE" id="PS51755"/>
    </source>
</evidence>
<dbReference type="GO" id="GO:0003677">
    <property type="term" value="F:DNA binding"/>
    <property type="evidence" value="ECO:0007669"/>
    <property type="project" value="UniProtKB-UniRule"/>
</dbReference>
<keyword evidence="3 5" id="KW-0238">DNA-binding</keyword>
<dbReference type="InterPro" id="IPR005158">
    <property type="entry name" value="BTAD"/>
</dbReference>
<dbReference type="GO" id="GO:0006355">
    <property type="term" value="P:regulation of DNA-templated transcription"/>
    <property type="evidence" value="ECO:0007669"/>
    <property type="project" value="InterPro"/>
</dbReference>
<feature type="domain" description="OmpR/PhoB-type" evidence="6">
    <location>
        <begin position="1"/>
        <end position="94"/>
    </location>
</feature>
<evidence type="ECO:0000313" key="7">
    <source>
        <dbReference type="EMBL" id="GGM59572.1"/>
    </source>
</evidence>
<evidence type="ECO:0000256" key="5">
    <source>
        <dbReference type="PROSITE-ProRule" id="PRU01091"/>
    </source>
</evidence>
<dbReference type="EMBL" id="BMMK01000014">
    <property type="protein sequence ID" value="GGM59572.1"/>
    <property type="molecule type" value="Genomic_DNA"/>
</dbReference>
<organism evidence="7 8">
    <name type="scientific">Longimycelium tulufanense</name>
    <dbReference type="NCBI Taxonomy" id="907463"/>
    <lineage>
        <taxon>Bacteria</taxon>
        <taxon>Bacillati</taxon>
        <taxon>Actinomycetota</taxon>
        <taxon>Actinomycetes</taxon>
        <taxon>Pseudonocardiales</taxon>
        <taxon>Pseudonocardiaceae</taxon>
        <taxon>Longimycelium</taxon>
    </lineage>
</organism>
<name>A0A8J3CFG5_9PSEU</name>
<dbReference type="GO" id="GO:0000160">
    <property type="term" value="P:phosphorelay signal transduction system"/>
    <property type="evidence" value="ECO:0007669"/>
    <property type="project" value="InterPro"/>
</dbReference>
<dbReference type="Proteomes" id="UP000637578">
    <property type="component" value="Unassembled WGS sequence"/>
</dbReference>